<sequence>MPKVPNYDNFSVDINAAPGDRYQAGQASQPLATPPGGFQPGVIQPIQINNVPALSEGLATIGGRQMAAAGDALQRAGTSMAQVAFDAQRHMNELRIDDSLNKTKEAALKMQFDKDSGFMSQTGINALERQSGKPLNQEYGEKLRDHVNGIADGLGNEAQKQAYMMRANDLVTQFEGQAQSHMLQQAKTYSMSVAKGTIENQMNEIGLNYNNPDRINQAIEGQYGIVNGQTVLVQKGLKQAVYDYGRAHGMAEPEIEALTRQKISNAHTIAIDTAIQKGDIGYANSYLNSAVRAKQMDADDILKVQKVLTADINTKTGMAAAQTTMGLLSPRMDTNDVDRGWNITKGSESSHRHFDAQGNVLTNVNKNGTTDSGVGQVNSKTAPEAAKLAGLEWNPELFAQKRTGDPIKDKAAADYNEALGYAYYKKQVQDFGSFDKVVAAYNAGPGATREAIARSEKEGGTWLSYLPESVQQRVAKDVKAYDAGAGQYQKPTLQDALALTRQNLGPNASPKAISIAEEQTIRYFEVNEKAVKQREAETVSEAQRILYQSKGDWTQIPSSLQSRIPPGQLNDLKNFGKSMSSGMEHTNYATYNIYANNPDKLAKLSDSEWMRMKSEFDQEDYDKLSKTRAEATGAAKGSGTVNNAAIDQYLNLTMSTVTGTNPNDTSNKVITGVMRKLVTDEVQRRQIATGKQMDDKEIAKVIDEMSAKHAIQSGAVWGNSSEKKSLFAFTASDVPPAAKDEIIKRFTSKGLAKPEATMILSIYLKDQLALN</sequence>
<evidence type="ECO:0000313" key="1">
    <source>
        <dbReference type="EMBL" id="CAB5162653.1"/>
    </source>
</evidence>
<gene>
    <name evidence="1" type="ORF">UFOVP151_43</name>
</gene>
<name>A0A6J7W9D0_9CAUD</name>
<organism evidence="1">
    <name type="scientific">uncultured Caudovirales phage</name>
    <dbReference type="NCBI Taxonomy" id="2100421"/>
    <lineage>
        <taxon>Viruses</taxon>
        <taxon>Duplodnaviria</taxon>
        <taxon>Heunggongvirae</taxon>
        <taxon>Uroviricota</taxon>
        <taxon>Caudoviricetes</taxon>
        <taxon>Peduoviridae</taxon>
        <taxon>Maltschvirus</taxon>
        <taxon>Maltschvirus maltsch</taxon>
    </lineage>
</organism>
<dbReference type="Gene3D" id="1.10.530.10">
    <property type="match status" value="1"/>
</dbReference>
<protein>
    <submittedName>
        <fullName evidence="1">Putative lysin</fullName>
    </submittedName>
</protein>
<proteinExistence type="predicted"/>
<accession>A0A6J7W9D0</accession>
<dbReference type="InterPro" id="IPR023346">
    <property type="entry name" value="Lysozyme-like_dom_sf"/>
</dbReference>
<reference evidence="1" key="1">
    <citation type="submission" date="2020-05" db="EMBL/GenBank/DDBJ databases">
        <authorList>
            <person name="Chiriac C."/>
            <person name="Salcher M."/>
            <person name="Ghai R."/>
            <person name="Kavagutti S V."/>
        </authorList>
    </citation>
    <scope>NUCLEOTIDE SEQUENCE</scope>
</reference>
<dbReference type="EMBL" id="LR798201">
    <property type="protein sequence ID" value="CAB5162653.1"/>
    <property type="molecule type" value="Genomic_DNA"/>
</dbReference>
<dbReference type="SUPFAM" id="SSF53955">
    <property type="entry name" value="Lysozyme-like"/>
    <property type="match status" value="1"/>
</dbReference>